<dbReference type="EMBL" id="RRYP01012319">
    <property type="protein sequence ID" value="TNV77193.1"/>
    <property type="molecule type" value="Genomic_DNA"/>
</dbReference>
<keyword evidence="2 4" id="KW-0863">Zinc-finger</keyword>
<evidence type="ECO:0000259" key="5">
    <source>
        <dbReference type="PROSITE" id="PS50089"/>
    </source>
</evidence>
<evidence type="ECO:0000256" key="2">
    <source>
        <dbReference type="ARBA" id="ARBA00022771"/>
    </source>
</evidence>
<dbReference type="InterPro" id="IPR017907">
    <property type="entry name" value="Znf_RING_CS"/>
</dbReference>
<evidence type="ECO:0000313" key="7">
    <source>
        <dbReference type="Proteomes" id="UP000785679"/>
    </source>
</evidence>
<dbReference type="AlphaFoldDB" id="A0A8J8T0M8"/>
<keyword evidence="3" id="KW-0862">Zinc</keyword>
<dbReference type="InterPro" id="IPR001841">
    <property type="entry name" value="Znf_RING"/>
</dbReference>
<evidence type="ECO:0000256" key="1">
    <source>
        <dbReference type="ARBA" id="ARBA00022723"/>
    </source>
</evidence>
<reference evidence="6" key="1">
    <citation type="submission" date="2019-06" db="EMBL/GenBank/DDBJ databases">
        <authorList>
            <person name="Zheng W."/>
        </authorList>
    </citation>
    <scope>NUCLEOTIDE SEQUENCE</scope>
    <source>
        <strain evidence="6">QDHG01</strain>
    </source>
</reference>
<dbReference type="Proteomes" id="UP000785679">
    <property type="component" value="Unassembled WGS sequence"/>
</dbReference>
<organism evidence="6 7">
    <name type="scientific">Halteria grandinella</name>
    <dbReference type="NCBI Taxonomy" id="5974"/>
    <lineage>
        <taxon>Eukaryota</taxon>
        <taxon>Sar</taxon>
        <taxon>Alveolata</taxon>
        <taxon>Ciliophora</taxon>
        <taxon>Intramacronucleata</taxon>
        <taxon>Spirotrichea</taxon>
        <taxon>Stichotrichia</taxon>
        <taxon>Sporadotrichida</taxon>
        <taxon>Halteriidae</taxon>
        <taxon>Halteria</taxon>
    </lineage>
</organism>
<dbReference type="SUPFAM" id="SSF57850">
    <property type="entry name" value="RING/U-box"/>
    <property type="match status" value="1"/>
</dbReference>
<evidence type="ECO:0000256" key="4">
    <source>
        <dbReference type="PROSITE-ProRule" id="PRU00175"/>
    </source>
</evidence>
<keyword evidence="7" id="KW-1185">Reference proteome</keyword>
<sequence>MLRQRERISLHYQSSEELYSQLIGNNNNNREESNGLVMSVYDWEQPSSDGEFSEEPWVQYMPVRKSQSEKYMCEICMEGYGSLVDKEPVVLGCGHTMCKQCAIKLIKRNKVQCPFDKKIFEIPDHNDLSINYALLSLIEEELNSYATIPTLQQENIMQLEILPSDSEGKEQLCQNIGACLIERGWEVEETENCEEIEDEGREIVNLMQMLEEAHFNNKKFQLDLLDKIRDEEDEYKYTQDIKNLRLQEKDFTLTLDSLTTTIGQHFALLLSKAMHIKKEKMLAKNLINPENPIPESESQPVETVVLGLNSPHMPVGLKVREAEEPQRVNGYTNDLDFGN</sequence>
<proteinExistence type="predicted"/>
<gene>
    <name evidence="6" type="ORF">FGO68_gene6984</name>
</gene>
<dbReference type="Pfam" id="PF13445">
    <property type="entry name" value="zf-RING_UBOX"/>
    <property type="match status" value="1"/>
</dbReference>
<dbReference type="OrthoDB" id="436871at2759"/>
<dbReference type="InterPro" id="IPR027370">
    <property type="entry name" value="Znf-RING_euk"/>
</dbReference>
<dbReference type="PROSITE" id="PS50089">
    <property type="entry name" value="ZF_RING_2"/>
    <property type="match status" value="1"/>
</dbReference>
<dbReference type="SMART" id="SM00184">
    <property type="entry name" value="RING"/>
    <property type="match status" value="1"/>
</dbReference>
<protein>
    <recommendedName>
        <fullName evidence="5">RING-type domain-containing protein</fullName>
    </recommendedName>
</protein>
<name>A0A8J8T0M8_HALGN</name>
<dbReference type="PROSITE" id="PS00518">
    <property type="entry name" value="ZF_RING_1"/>
    <property type="match status" value="1"/>
</dbReference>
<dbReference type="PANTHER" id="PTHR47156:SF10">
    <property type="entry name" value="E3 UBIQUITIN-PROTEIN LIGASE TRIM-21-RELATED"/>
    <property type="match status" value="1"/>
</dbReference>
<dbReference type="InterPro" id="IPR052667">
    <property type="entry name" value="E3_ubiquitin-ligase_RING"/>
</dbReference>
<accession>A0A8J8T0M8</accession>
<dbReference type="GO" id="GO:0008270">
    <property type="term" value="F:zinc ion binding"/>
    <property type="evidence" value="ECO:0007669"/>
    <property type="project" value="UniProtKB-KW"/>
</dbReference>
<evidence type="ECO:0000256" key="3">
    <source>
        <dbReference type="ARBA" id="ARBA00022833"/>
    </source>
</evidence>
<evidence type="ECO:0000313" key="6">
    <source>
        <dbReference type="EMBL" id="TNV77193.1"/>
    </source>
</evidence>
<dbReference type="PANTHER" id="PTHR47156">
    <property type="entry name" value="PROTEIN CBG20824"/>
    <property type="match status" value="1"/>
</dbReference>
<dbReference type="InterPro" id="IPR013083">
    <property type="entry name" value="Znf_RING/FYVE/PHD"/>
</dbReference>
<keyword evidence="1" id="KW-0479">Metal-binding</keyword>
<dbReference type="Gene3D" id="3.30.40.10">
    <property type="entry name" value="Zinc/RING finger domain, C3HC4 (zinc finger)"/>
    <property type="match status" value="1"/>
</dbReference>
<comment type="caution">
    <text evidence="6">The sequence shown here is derived from an EMBL/GenBank/DDBJ whole genome shotgun (WGS) entry which is preliminary data.</text>
</comment>
<feature type="domain" description="RING-type" evidence="5">
    <location>
        <begin position="73"/>
        <end position="117"/>
    </location>
</feature>